<keyword evidence="2" id="KW-1185">Reference proteome</keyword>
<dbReference type="Proteomes" id="UP000789920">
    <property type="component" value="Unassembled WGS sequence"/>
</dbReference>
<organism evidence="1 2">
    <name type="scientific">Racocetra persica</name>
    <dbReference type="NCBI Taxonomy" id="160502"/>
    <lineage>
        <taxon>Eukaryota</taxon>
        <taxon>Fungi</taxon>
        <taxon>Fungi incertae sedis</taxon>
        <taxon>Mucoromycota</taxon>
        <taxon>Glomeromycotina</taxon>
        <taxon>Glomeromycetes</taxon>
        <taxon>Diversisporales</taxon>
        <taxon>Gigasporaceae</taxon>
        <taxon>Racocetra</taxon>
    </lineage>
</organism>
<accession>A0ACA9SNW6</accession>
<proteinExistence type="predicted"/>
<evidence type="ECO:0000313" key="2">
    <source>
        <dbReference type="Proteomes" id="UP000789920"/>
    </source>
</evidence>
<reference evidence="1" key="1">
    <citation type="submission" date="2021-06" db="EMBL/GenBank/DDBJ databases">
        <authorList>
            <person name="Kallberg Y."/>
            <person name="Tangrot J."/>
            <person name="Rosling A."/>
        </authorList>
    </citation>
    <scope>NUCLEOTIDE SEQUENCE</scope>
    <source>
        <strain evidence="1">MA461A</strain>
    </source>
</reference>
<sequence>NSVLTLKAIRENITSNNRSFDYISGAIHAKELLEVNTTYPYYTVCGEFLAPMIPGAWPAFWMTGTTWPPEVDILEFKGDNNDNFNIYIDKNIPTYWNQIPITSPKEWYTYCIFMEKVNNADVNITFSLNNQNNITYTAVGYVGKQFWLIINLEMEGSSGPKGPDNDTYFMARN</sequence>
<feature type="non-terminal residue" evidence="1">
    <location>
        <position position="1"/>
    </location>
</feature>
<dbReference type="EMBL" id="CAJVQC010145751">
    <property type="protein sequence ID" value="CAG8845216.1"/>
    <property type="molecule type" value="Genomic_DNA"/>
</dbReference>
<evidence type="ECO:0000313" key="1">
    <source>
        <dbReference type="EMBL" id="CAG8845216.1"/>
    </source>
</evidence>
<protein>
    <submittedName>
        <fullName evidence="1">11394_t:CDS:1</fullName>
    </submittedName>
</protein>
<comment type="caution">
    <text evidence="1">The sequence shown here is derived from an EMBL/GenBank/DDBJ whole genome shotgun (WGS) entry which is preliminary data.</text>
</comment>
<feature type="non-terminal residue" evidence="1">
    <location>
        <position position="173"/>
    </location>
</feature>
<name>A0ACA9SNW6_9GLOM</name>
<gene>
    <name evidence="1" type="ORF">RPERSI_LOCUS33566</name>
</gene>